<gene>
    <name evidence="2" type="ORF">Q5H93_15260</name>
</gene>
<dbReference type="EMBL" id="JAUQSY010000009">
    <property type="protein sequence ID" value="MDO7876101.1"/>
    <property type="molecule type" value="Genomic_DNA"/>
</dbReference>
<evidence type="ECO:0000313" key="3">
    <source>
        <dbReference type="Proteomes" id="UP001176429"/>
    </source>
</evidence>
<feature type="compositionally biased region" description="Polar residues" evidence="1">
    <location>
        <begin position="1"/>
        <end position="10"/>
    </location>
</feature>
<protein>
    <submittedName>
        <fullName evidence="2">Uncharacterized protein</fullName>
    </submittedName>
</protein>
<evidence type="ECO:0000313" key="2">
    <source>
        <dbReference type="EMBL" id="MDO7876101.1"/>
    </source>
</evidence>
<reference evidence="2" key="1">
    <citation type="submission" date="2023-07" db="EMBL/GenBank/DDBJ databases">
        <authorList>
            <person name="Kim M.K."/>
        </authorList>
    </citation>
    <scope>NUCLEOTIDE SEQUENCE</scope>
    <source>
        <strain evidence="2">ASUV-10-1</strain>
    </source>
</reference>
<evidence type="ECO:0000256" key="1">
    <source>
        <dbReference type="SAM" id="MobiDB-lite"/>
    </source>
</evidence>
<dbReference type="RefSeq" id="WP_305007453.1">
    <property type="nucleotide sequence ID" value="NZ_JAUQSY010000009.1"/>
</dbReference>
<feature type="region of interest" description="Disordered" evidence="1">
    <location>
        <begin position="1"/>
        <end position="22"/>
    </location>
</feature>
<proteinExistence type="predicted"/>
<comment type="caution">
    <text evidence="2">The sequence shown here is derived from an EMBL/GenBank/DDBJ whole genome shotgun (WGS) entry which is preliminary data.</text>
</comment>
<sequence>MADQPNSTPAATDGSDEKPINPKLLIPKNDGALLEVARLVMETWGLETWFTLRWKTQAEFAALYTTLAQSITDKRSAATSRTPQSQRLQELDDEMDEGLRFLKKYVEEENGYNKAKTDARLPGFGLVPRKGGGLGLDIDRDERRDALRDLLLPAVKKAAFKNRPYGTDFWQTRYDEYKTLLENADGLAGTVTKSVSKKDEAKKELRRVLQAVVYALRANFPDIYAAELRAWGFRKVSY</sequence>
<keyword evidence="3" id="KW-1185">Reference proteome</keyword>
<name>A0ABT9BHF9_9BACT</name>
<organism evidence="2 3">
    <name type="scientific">Hymenobacter aranciens</name>
    <dbReference type="NCBI Taxonomy" id="3063996"/>
    <lineage>
        <taxon>Bacteria</taxon>
        <taxon>Pseudomonadati</taxon>
        <taxon>Bacteroidota</taxon>
        <taxon>Cytophagia</taxon>
        <taxon>Cytophagales</taxon>
        <taxon>Hymenobacteraceae</taxon>
        <taxon>Hymenobacter</taxon>
    </lineage>
</organism>
<dbReference type="Proteomes" id="UP001176429">
    <property type="component" value="Unassembled WGS sequence"/>
</dbReference>
<accession>A0ABT9BHF9</accession>